<evidence type="ECO:0008006" key="3">
    <source>
        <dbReference type="Google" id="ProtNLM"/>
    </source>
</evidence>
<name>A0ABP6K8E9_9ACTN</name>
<accession>A0ABP6K8E9</accession>
<dbReference type="Proteomes" id="UP001500403">
    <property type="component" value="Unassembled WGS sequence"/>
</dbReference>
<evidence type="ECO:0000313" key="2">
    <source>
        <dbReference type="Proteomes" id="UP001500403"/>
    </source>
</evidence>
<gene>
    <name evidence="1" type="ORF">GCM10010446_65650</name>
</gene>
<dbReference type="EMBL" id="BAAAUD010000106">
    <property type="protein sequence ID" value="GAA2971891.1"/>
    <property type="molecule type" value="Genomic_DNA"/>
</dbReference>
<keyword evidence="2" id="KW-1185">Reference proteome</keyword>
<proteinExistence type="predicted"/>
<evidence type="ECO:0000313" key="1">
    <source>
        <dbReference type="EMBL" id="GAA2971891.1"/>
    </source>
</evidence>
<sequence length="102" mass="10852">MLFEDLRWVHRVGGDNHAMQAETGQQSGERRGLVASGRHMALGDDGLAAVQDGGQQMDRRFVGGARATHRLAVRHQPDQGFFLLDEIGGVADEPGATVSSGG</sequence>
<protein>
    <recommendedName>
        <fullName evidence="3">DNA mismatch repair proteins mutS family domain-containing protein</fullName>
    </recommendedName>
</protein>
<reference evidence="2" key="1">
    <citation type="journal article" date="2019" name="Int. J. Syst. Evol. Microbiol.">
        <title>The Global Catalogue of Microorganisms (GCM) 10K type strain sequencing project: providing services to taxonomists for standard genome sequencing and annotation.</title>
        <authorList>
            <consortium name="The Broad Institute Genomics Platform"/>
            <consortium name="The Broad Institute Genome Sequencing Center for Infectious Disease"/>
            <person name="Wu L."/>
            <person name="Ma J."/>
        </authorList>
    </citation>
    <scope>NUCLEOTIDE SEQUENCE [LARGE SCALE GENOMIC DNA]</scope>
    <source>
        <strain evidence="2">JCM 9088</strain>
    </source>
</reference>
<organism evidence="1 2">
    <name type="scientific">Streptomyces enissocaesilis</name>
    <dbReference type="NCBI Taxonomy" id="332589"/>
    <lineage>
        <taxon>Bacteria</taxon>
        <taxon>Bacillati</taxon>
        <taxon>Actinomycetota</taxon>
        <taxon>Actinomycetes</taxon>
        <taxon>Kitasatosporales</taxon>
        <taxon>Streptomycetaceae</taxon>
        <taxon>Streptomyces</taxon>
        <taxon>Streptomyces rochei group</taxon>
    </lineage>
</organism>
<comment type="caution">
    <text evidence="1">The sequence shown here is derived from an EMBL/GenBank/DDBJ whole genome shotgun (WGS) entry which is preliminary data.</text>
</comment>